<feature type="domain" description="Carboxymuconolactone decarboxylase-like" evidence="1">
    <location>
        <begin position="59"/>
        <end position="120"/>
    </location>
</feature>
<dbReference type="PANTHER" id="PTHR35446:SF3">
    <property type="entry name" value="CMD DOMAIN-CONTAINING PROTEIN"/>
    <property type="match status" value="1"/>
</dbReference>
<proteinExistence type="predicted"/>
<name>A7MK73_CROS8</name>
<dbReference type="Proteomes" id="UP000000260">
    <property type="component" value="Chromosome"/>
</dbReference>
<organism evidence="2 3">
    <name type="scientific">Cronobacter sakazakii (strain ATCC BAA-894)</name>
    <name type="common">Enterobacter sakazakii</name>
    <dbReference type="NCBI Taxonomy" id="290339"/>
    <lineage>
        <taxon>Bacteria</taxon>
        <taxon>Pseudomonadati</taxon>
        <taxon>Pseudomonadota</taxon>
        <taxon>Gammaproteobacteria</taxon>
        <taxon>Enterobacterales</taxon>
        <taxon>Enterobacteriaceae</taxon>
        <taxon>Cronobacter</taxon>
    </lineage>
</organism>
<sequence>MHTTPADGHSLTKECIMSRLQTIATETATGKTAQLFDTLKSAMGKVPNAYATIGSNAPDILSQALQHNMALKKGALSARELEAINLLVSETTGCDYCLAAHTLMAKKAGYSADDTRALRAGRFAQDAHIDALLRFVKTVITTRGTLPESDVTALRAAGFDDRQVIEILSAISAILFTNMVNRVNDTVVDFPKAE</sequence>
<evidence type="ECO:0000313" key="2">
    <source>
        <dbReference type="EMBL" id="ABU77122.1"/>
    </source>
</evidence>
<dbReference type="InterPro" id="IPR029032">
    <property type="entry name" value="AhpD-like"/>
</dbReference>
<reference evidence="2 3" key="1">
    <citation type="journal article" date="2010" name="PLoS ONE">
        <title>Genome sequence of Cronobacter sakazakii BAA-894 and comparative genomic hybridization analysis with other Cronobacter species.</title>
        <authorList>
            <person name="Kucerova E."/>
            <person name="Clifton S.W."/>
            <person name="Xia X.Q."/>
            <person name="Long F."/>
            <person name="Porwollik S."/>
            <person name="Fulton L."/>
            <person name="Fronick C."/>
            <person name="Minx P."/>
            <person name="Kyung K."/>
            <person name="Warren W."/>
            <person name="Fulton R."/>
            <person name="Feng D."/>
            <person name="Wollam A."/>
            <person name="Shah N."/>
            <person name="Bhonagiri V."/>
            <person name="Nash W.E."/>
            <person name="Hallsworth-Pepin K."/>
            <person name="Wilson R.K."/>
            <person name="McClelland M."/>
            <person name="Forsythe S.J."/>
        </authorList>
    </citation>
    <scope>NUCLEOTIDE SEQUENCE [LARGE SCALE GENOMIC DNA]</scope>
    <source>
        <strain evidence="2 3">ATCC BAA-894</strain>
    </source>
</reference>
<dbReference type="NCBIfam" id="TIGR00778">
    <property type="entry name" value="ahpD_dom"/>
    <property type="match status" value="1"/>
</dbReference>
<accession>A7MK73</accession>
<dbReference type="SUPFAM" id="SSF69118">
    <property type="entry name" value="AhpD-like"/>
    <property type="match status" value="1"/>
</dbReference>
<evidence type="ECO:0000259" key="1">
    <source>
        <dbReference type="Pfam" id="PF02627"/>
    </source>
</evidence>
<keyword evidence="3" id="KW-1185">Reference proteome</keyword>
<dbReference type="GO" id="GO:0051920">
    <property type="term" value="F:peroxiredoxin activity"/>
    <property type="evidence" value="ECO:0007669"/>
    <property type="project" value="InterPro"/>
</dbReference>
<dbReference type="HOGENOM" id="CLU_082760_5_0_6"/>
<evidence type="ECO:0000313" key="3">
    <source>
        <dbReference type="Proteomes" id="UP000000260"/>
    </source>
</evidence>
<dbReference type="EMBL" id="CP000783">
    <property type="protein sequence ID" value="ABU77122.1"/>
    <property type="molecule type" value="Genomic_DNA"/>
</dbReference>
<dbReference type="KEGG" id="esa:ESA_01868"/>
<dbReference type="AlphaFoldDB" id="A7MK73"/>
<dbReference type="Pfam" id="PF02627">
    <property type="entry name" value="CMD"/>
    <property type="match status" value="1"/>
</dbReference>
<dbReference type="Gene3D" id="1.20.1290.10">
    <property type="entry name" value="AhpD-like"/>
    <property type="match status" value="1"/>
</dbReference>
<dbReference type="InterPro" id="IPR004675">
    <property type="entry name" value="AhpD_core"/>
</dbReference>
<gene>
    <name evidence="2" type="ordered locus">ESA_01868</name>
</gene>
<dbReference type="PANTHER" id="PTHR35446">
    <property type="entry name" value="SI:CH211-175M2.5"/>
    <property type="match status" value="1"/>
</dbReference>
<protein>
    <recommendedName>
        <fullName evidence="1">Carboxymuconolactone decarboxylase-like domain-containing protein</fullName>
    </recommendedName>
</protein>
<dbReference type="InterPro" id="IPR003779">
    <property type="entry name" value="CMD-like"/>
</dbReference>